<proteinExistence type="predicted"/>
<dbReference type="AlphaFoldDB" id="A0A4R7V1P7"/>
<reference evidence="2 3" key="1">
    <citation type="submission" date="2019-03" db="EMBL/GenBank/DDBJ databases">
        <title>Genomic analyses of the natural microbiome of Caenorhabditis elegans.</title>
        <authorList>
            <person name="Samuel B."/>
        </authorList>
    </citation>
    <scope>NUCLEOTIDE SEQUENCE [LARGE SCALE GENOMIC DNA]</scope>
    <source>
        <strain evidence="2 3">BIGb0525</strain>
    </source>
</reference>
<protein>
    <submittedName>
        <fullName evidence="2">Uncharacterized protein</fullName>
    </submittedName>
</protein>
<evidence type="ECO:0000313" key="3">
    <source>
        <dbReference type="Proteomes" id="UP000295804"/>
    </source>
</evidence>
<dbReference type="EMBL" id="SOCQ01000014">
    <property type="protein sequence ID" value="TDV42457.1"/>
    <property type="molecule type" value="Genomic_DNA"/>
</dbReference>
<comment type="caution">
    <text evidence="2">The sequence shown here is derived from an EMBL/GenBank/DDBJ whole genome shotgun (WGS) entry which is preliminary data.</text>
</comment>
<organism evidence="2 3">
    <name type="scientific">Pseudomonas helmanticensis</name>
    <dbReference type="NCBI Taxonomy" id="1471381"/>
    <lineage>
        <taxon>Bacteria</taxon>
        <taxon>Pseudomonadati</taxon>
        <taxon>Pseudomonadota</taxon>
        <taxon>Gammaproteobacteria</taxon>
        <taxon>Pseudomonadales</taxon>
        <taxon>Pseudomonadaceae</taxon>
        <taxon>Pseudomonas</taxon>
    </lineage>
</organism>
<gene>
    <name evidence="2" type="ORF">EDF87_11497</name>
</gene>
<feature type="compositionally biased region" description="Basic and acidic residues" evidence="1">
    <location>
        <begin position="269"/>
        <end position="283"/>
    </location>
</feature>
<evidence type="ECO:0000256" key="1">
    <source>
        <dbReference type="SAM" id="MobiDB-lite"/>
    </source>
</evidence>
<sequence>MTEMEKPLGDDYDKDNSIDFEQISQDQAEYFETELFHGDRSNAEKTTAVVASFVDSCNERGEKPLDQWLNDEFRKYPHLWKSEAQLLNATQQVISSAAAFNHSRESLQEHMDKGRSKASWLAGEIEKNAALSGSVHVGQYAGRIDQALADATNNARDMVTTLKGDINRNPHLNGLIAEQHHVDTFNIDAVSKGSSYRARVVGSREANSVDIEIVDGNGNVVGKYQSKYGADAEATKELLNRGDYEGQKPLVPEGQGTEVPDSSEVLEADGVKSRPLSKEEARQLQEQAQQEAEARQYDWNDTSRATIARQIGRQAVVGACIAVGMQGTRILARRAWNRLNGRENPSTNDDLKDFFESSLRAGTNTAAQVAVSGALVVAVKNGWLGAALRNTPAGLITNIACVGLQNAKVLYKFGKGELTGEETIDAIGNTTVTATMAIAGATQGASLGAAIGTVFGPVGIAVGGFVGGVAGGIAGGQIGEVVYEAGKSVAKTATRVVATVLEGAGRAAEWVGNGLRNAASSLFSLW</sequence>
<accession>A0A4R7V1P7</accession>
<evidence type="ECO:0000313" key="2">
    <source>
        <dbReference type="EMBL" id="TDV42457.1"/>
    </source>
</evidence>
<feature type="region of interest" description="Disordered" evidence="1">
    <location>
        <begin position="239"/>
        <end position="297"/>
    </location>
</feature>
<dbReference type="Proteomes" id="UP000295804">
    <property type="component" value="Unassembled WGS sequence"/>
</dbReference>
<dbReference type="RefSeq" id="WP_122844146.1">
    <property type="nucleotide sequence ID" value="NZ_SOCQ01000014.1"/>
</dbReference>
<name>A0A4R7V1P7_9PSED</name>